<sequence length="312" mass="34617">RACRARALLASHELFGVVEPLLPTLKEMGVGVWVMGKGPYPPGVVSLQDLLEEASEEPLPYELSTPRHLMDTCLYIFTSGTTGLPKAAKVSHLKTILCLGFYKLVGASSSDVIYLTLPLYHMSGSLLGILGTFGLVKDSLCSRLGHDGRAGMATLVLQPDADFDGPQIYQHVAELLPPYAWPRFLRLQEQLEMTETFKQKRFRLVEEGFDPSRITDPLFVLDVTARTYVPLTLDLWRKIAAGELRLKKGSFAEIGRRRNEIHSISIVRCLGKPHLRRDAREFAERTSPSDSEPFGTVVGCVCVFKPSLSSTD</sequence>
<evidence type="ECO:0000256" key="1">
    <source>
        <dbReference type="ARBA" id="ARBA00006432"/>
    </source>
</evidence>
<comment type="similarity">
    <text evidence="1">Belongs to the ATP-dependent AMP-binding enzyme family.</text>
</comment>
<proteinExistence type="inferred from homology"/>
<dbReference type="PROSITE" id="PS00455">
    <property type="entry name" value="AMP_BINDING"/>
    <property type="match status" value="1"/>
</dbReference>
<accession>A0A6I9XYU8</accession>
<dbReference type="PANTHER" id="PTHR43107:SF12">
    <property type="entry name" value="LONG-CHAIN FATTY ACID TRANSPORT PROTEIN 3"/>
    <property type="match status" value="1"/>
</dbReference>
<dbReference type="Proteomes" id="UP000504617">
    <property type="component" value="Unplaced"/>
</dbReference>
<protein>
    <recommendedName>
        <fullName evidence="5">long-chain-fatty-acid--CoA ligase</fullName>
        <ecNumber evidence="5">6.2.1.3</ecNumber>
    </recommendedName>
    <alternativeName>
        <fullName evidence="7">Long-chain-fatty-acid--CoA ligase</fullName>
    </alternativeName>
</protein>
<dbReference type="PANTHER" id="PTHR43107">
    <property type="entry name" value="LONG-CHAIN FATTY ACID TRANSPORT PROTEIN"/>
    <property type="match status" value="1"/>
</dbReference>
<keyword evidence="3" id="KW-0276">Fatty acid metabolism</keyword>
<evidence type="ECO:0000256" key="5">
    <source>
        <dbReference type="ARBA" id="ARBA00026121"/>
    </source>
</evidence>
<evidence type="ECO:0000256" key="7">
    <source>
        <dbReference type="ARBA" id="ARBA00041297"/>
    </source>
</evidence>
<dbReference type="OrthoDB" id="288590at2759"/>
<gene>
    <name evidence="11" type="primary">LOC106546639</name>
</gene>
<dbReference type="Gene3D" id="3.30.300.30">
    <property type="match status" value="1"/>
</dbReference>
<dbReference type="InterPro" id="IPR045851">
    <property type="entry name" value="AMP-bd_C_sf"/>
</dbReference>
<evidence type="ECO:0000313" key="11">
    <source>
        <dbReference type="RefSeq" id="XP_013919026.1"/>
    </source>
</evidence>
<keyword evidence="10" id="KW-1185">Reference proteome</keyword>
<evidence type="ECO:0000256" key="6">
    <source>
        <dbReference type="ARBA" id="ARBA00036527"/>
    </source>
</evidence>
<evidence type="ECO:0000256" key="2">
    <source>
        <dbReference type="ARBA" id="ARBA00022598"/>
    </source>
</evidence>
<name>A0A6I9XYU8_9SAUR</name>
<evidence type="ECO:0000256" key="8">
    <source>
        <dbReference type="ARBA" id="ARBA00048666"/>
    </source>
</evidence>
<dbReference type="GO" id="GO:0004467">
    <property type="term" value="F:long-chain fatty acid-CoA ligase activity"/>
    <property type="evidence" value="ECO:0007669"/>
    <property type="project" value="UniProtKB-EC"/>
</dbReference>
<comment type="catalytic activity">
    <reaction evidence="6">
        <text>a very long-chain fatty acid + ATP + CoA = a very long-chain fatty acyl-CoA + AMP + diphosphate</text>
        <dbReference type="Rhea" id="RHEA:54536"/>
        <dbReference type="ChEBI" id="CHEBI:30616"/>
        <dbReference type="ChEBI" id="CHEBI:33019"/>
        <dbReference type="ChEBI" id="CHEBI:57287"/>
        <dbReference type="ChEBI" id="CHEBI:58950"/>
        <dbReference type="ChEBI" id="CHEBI:138261"/>
        <dbReference type="ChEBI" id="CHEBI:456215"/>
    </reaction>
    <physiologicalReaction direction="left-to-right" evidence="6">
        <dbReference type="Rhea" id="RHEA:54537"/>
    </physiologicalReaction>
</comment>
<dbReference type="SUPFAM" id="SSF56801">
    <property type="entry name" value="Acetyl-CoA synthetase-like"/>
    <property type="match status" value="2"/>
</dbReference>
<keyword evidence="4" id="KW-0443">Lipid metabolism</keyword>
<evidence type="ECO:0000313" key="10">
    <source>
        <dbReference type="Proteomes" id="UP000504617"/>
    </source>
</evidence>
<keyword evidence="2" id="KW-0436">Ligase</keyword>
<dbReference type="KEGG" id="tsr:106546639"/>
<dbReference type="AlphaFoldDB" id="A0A6I9XYU8"/>
<reference evidence="11" key="1">
    <citation type="submission" date="2025-08" db="UniProtKB">
        <authorList>
            <consortium name="RefSeq"/>
        </authorList>
    </citation>
    <scope>IDENTIFICATION</scope>
</reference>
<dbReference type="GO" id="GO:0005789">
    <property type="term" value="C:endoplasmic reticulum membrane"/>
    <property type="evidence" value="ECO:0007669"/>
    <property type="project" value="TreeGrafter"/>
</dbReference>
<organism evidence="10 11">
    <name type="scientific">Thamnophis sirtalis</name>
    <dbReference type="NCBI Taxonomy" id="35019"/>
    <lineage>
        <taxon>Eukaryota</taxon>
        <taxon>Metazoa</taxon>
        <taxon>Chordata</taxon>
        <taxon>Craniata</taxon>
        <taxon>Vertebrata</taxon>
        <taxon>Euteleostomi</taxon>
        <taxon>Lepidosauria</taxon>
        <taxon>Squamata</taxon>
        <taxon>Bifurcata</taxon>
        <taxon>Unidentata</taxon>
        <taxon>Episquamata</taxon>
        <taxon>Toxicofera</taxon>
        <taxon>Serpentes</taxon>
        <taxon>Colubroidea</taxon>
        <taxon>Colubridae</taxon>
        <taxon>Natricinae</taxon>
        <taxon>Thamnophis</taxon>
    </lineage>
</organism>
<dbReference type="Gene3D" id="3.40.50.980">
    <property type="match status" value="1"/>
</dbReference>
<dbReference type="Pfam" id="PF00501">
    <property type="entry name" value="AMP-binding"/>
    <property type="match status" value="1"/>
</dbReference>
<dbReference type="RefSeq" id="XP_013919026.1">
    <property type="nucleotide sequence ID" value="XM_014063551.1"/>
</dbReference>
<dbReference type="InterPro" id="IPR000873">
    <property type="entry name" value="AMP-dep_synth/lig_dom"/>
</dbReference>
<feature type="domain" description="AMP-dependent synthetase/ligase" evidence="9">
    <location>
        <begin position="53"/>
        <end position="133"/>
    </location>
</feature>
<dbReference type="GO" id="GO:0005886">
    <property type="term" value="C:plasma membrane"/>
    <property type="evidence" value="ECO:0007669"/>
    <property type="project" value="TreeGrafter"/>
</dbReference>
<comment type="catalytic activity">
    <reaction evidence="8">
        <text>tetracosanoate + ATP + CoA = tetracosanoyl-CoA + AMP + diphosphate</text>
        <dbReference type="Rhea" id="RHEA:33639"/>
        <dbReference type="ChEBI" id="CHEBI:30616"/>
        <dbReference type="ChEBI" id="CHEBI:31014"/>
        <dbReference type="ChEBI" id="CHEBI:33019"/>
        <dbReference type="ChEBI" id="CHEBI:57287"/>
        <dbReference type="ChEBI" id="CHEBI:65052"/>
        <dbReference type="ChEBI" id="CHEBI:456215"/>
    </reaction>
    <physiologicalReaction direction="left-to-right" evidence="8">
        <dbReference type="Rhea" id="RHEA:33640"/>
    </physiologicalReaction>
</comment>
<feature type="non-terminal residue" evidence="11">
    <location>
        <position position="1"/>
    </location>
</feature>
<evidence type="ECO:0000256" key="3">
    <source>
        <dbReference type="ARBA" id="ARBA00022832"/>
    </source>
</evidence>
<dbReference type="GeneID" id="106546639"/>
<dbReference type="InterPro" id="IPR020845">
    <property type="entry name" value="AMP-binding_CS"/>
</dbReference>
<evidence type="ECO:0000259" key="9">
    <source>
        <dbReference type="Pfam" id="PF00501"/>
    </source>
</evidence>
<dbReference type="EC" id="6.2.1.3" evidence="5"/>
<evidence type="ECO:0000256" key="4">
    <source>
        <dbReference type="ARBA" id="ARBA00023098"/>
    </source>
</evidence>